<keyword evidence="2" id="KW-1185">Reference proteome</keyword>
<name>A0A6G1FYK2_9PEZI</name>
<reference evidence="3" key="2">
    <citation type="submission" date="2020-04" db="EMBL/GenBank/DDBJ databases">
        <authorList>
            <consortium name="NCBI Genome Project"/>
        </authorList>
    </citation>
    <scope>NUCLEOTIDE SEQUENCE</scope>
    <source>
        <strain evidence="3">CBS 781.70</strain>
    </source>
</reference>
<evidence type="ECO:0000313" key="2">
    <source>
        <dbReference type="Proteomes" id="UP000504638"/>
    </source>
</evidence>
<dbReference type="Proteomes" id="UP000504638">
    <property type="component" value="Unplaced"/>
</dbReference>
<accession>A0A6G1FYK2</accession>
<feature type="non-terminal residue" evidence="1">
    <location>
        <position position="68"/>
    </location>
</feature>
<organism evidence="1">
    <name type="scientific">Eremomyces bilateralis CBS 781.70</name>
    <dbReference type="NCBI Taxonomy" id="1392243"/>
    <lineage>
        <taxon>Eukaryota</taxon>
        <taxon>Fungi</taxon>
        <taxon>Dikarya</taxon>
        <taxon>Ascomycota</taxon>
        <taxon>Pezizomycotina</taxon>
        <taxon>Dothideomycetes</taxon>
        <taxon>Dothideomycetes incertae sedis</taxon>
        <taxon>Eremomycetales</taxon>
        <taxon>Eremomycetaceae</taxon>
        <taxon>Eremomyces</taxon>
    </lineage>
</organism>
<sequence>ASSSPPNSAQLHADEAKLFDINHQIKATLTELLNAPSVRHDERMRAWVQERLMDAEQELKRQRRRRSS</sequence>
<evidence type="ECO:0000313" key="1">
    <source>
        <dbReference type="EMBL" id="KAF1810854.1"/>
    </source>
</evidence>
<dbReference type="GeneID" id="54416139"/>
<reference evidence="3" key="3">
    <citation type="submission" date="2025-04" db="UniProtKB">
        <authorList>
            <consortium name="RefSeq"/>
        </authorList>
    </citation>
    <scope>IDENTIFICATION</scope>
    <source>
        <strain evidence="3">CBS 781.70</strain>
    </source>
</reference>
<feature type="non-terminal residue" evidence="1">
    <location>
        <position position="1"/>
    </location>
</feature>
<gene>
    <name evidence="1 3" type="ORF">P152DRAFT_373930</name>
</gene>
<proteinExistence type="predicted"/>
<dbReference type="EMBL" id="ML975164">
    <property type="protein sequence ID" value="KAF1810854.1"/>
    <property type="molecule type" value="Genomic_DNA"/>
</dbReference>
<evidence type="ECO:0000313" key="3">
    <source>
        <dbReference type="RefSeq" id="XP_033532485.1"/>
    </source>
</evidence>
<dbReference type="AlphaFoldDB" id="A0A6G1FYK2"/>
<protein>
    <submittedName>
        <fullName evidence="1 3">Uncharacterized protein</fullName>
    </submittedName>
</protein>
<dbReference type="RefSeq" id="XP_033532485.1">
    <property type="nucleotide sequence ID" value="XM_033675569.1"/>
</dbReference>
<reference evidence="1 3" key="1">
    <citation type="submission" date="2020-01" db="EMBL/GenBank/DDBJ databases">
        <authorList>
            <consortium name="DOE Joint Genome Institute"/>
            <person name="Haridas S."/>
            <person name="Albert R."/>
            <person name="Binder M."/>
            <person name="Bloem J."/>
            <person name="Labutti K."/>
            <person name="Salamov A."/>
            <person name="Andreopoulos B."/>
            <person name="Baker S.E."/>
            <person name="Barry K."/>
            <person name="Bills G."/>
            <person name="Bluhm B.H."/>
            <person name="Cannon C."/>
            <person name="Castanera R."/>
            <person name="Culley D.E."/>
            <person name="Daum C."/>
            <person name="Ezra D."/>
            <person name="Gonzalez J.B."/>
            <person name="Henrissat B."/>
            <person name="Kuo A."/>
            <person name="Liang C."/>
            <person name="Lipzen A."/>
            <person name="Lutzoni F."/>
            <person name="Magnuson J."/>
            <person name="Mondo S."/>
            <person name="Nolan M."/>
            <person name="Ohm R."/>
            <person name="Pangilinan J."/>
            <person name="Park H.-J."/>
            <person name="Ramirez L."/>
            <person name="Alfaro M."/>
            <person name="Sun H."/>
            <person name="Tritt A."/>
            <person name="Yoshinaga Y."/>
            <person name="Zwiers L.-H."/>
            <person name="Turgeon B.G."/>
            <person name="Goodwin S.B."/>
            <person name="Spatafora J.W."/>
            <person name="Crous P.W."/>
            <person name="Grigoriev I.V."/>
        </authorList>
    </citation>
    <scope>NUCLEOTIDE SEQUENCE</scope>
    <source>
        <strain evidence="1 3">CBS 781.70</strain>
    </source>
</reference>
<dbReference type="OrthoDB" id="4509729at2759"/>